<reference evidence="1" key="2">
    <citation type="submission" date="2017-06" db="EMBL/GenBank/DDBJ databases">
        <title>WGS assembly of Brachypodium distachyon.</title>
        <authorList>
            <consortium name="The International Brachypodium Initiative"/>
            <person name="Lucas S."/>
            <person name="Harmon-Smith M."/>
            <person name="Lail K."/>
            <person name="Tice H."/>
            <person name="Grimwood J."/>
            <person name="Bruce D."/>
            <person name="Barry K."/>
            <person name="Shu S."/>
            <person name="Lindquist E."/>
            <person name="Wang M."/>
            <person name="Pitluck S."/>
            <person name="Vogel J.P."/>
            <person name="Garvin D.F."/>
            <person name="Mockler T.C."/>
            <person name="Schmutz J."/>
            <person name="Rokhsar D."/>
            <person name="Bevan M.W."/>
        </authorList>
    </citation>
    <scope>NUCLEOTIDE SEQUENCE</scope>
    <source>
        <strain evidence="1">Bd21</strain>
    </source>
</reference>
<dbReference type="EMBL" id="CM000884">
    <property type="protein sequence ID" value="PNT60689.1"/>
    <property type="molecule type" value="Genomic_DNA"/>
</dbReference>
<feature type="non-terminal residue" evidence="1">
    <location>
        <position position="120"/>
    </location>
</feature>
<evidence type="ECO:0000313" key="1">
    <source>
        <dbReference type="EMBL" id="PNT60690.1"/>
    </source>
</evidence>
<protein>
    <submittedName>
        <fullName evidence="1 2">Uncharacterized protein</fullName>
    </submittedName>
</protein>
<accession>A0A2K2CF93</accession>
<dbReference type="EnsemblPlants" id="PNT60689">
    <property type="protein sequence ID" value="PNT60689"/>
    <property type="gene ID" value="BRADI_5g03267v3"/>
</dbReference>
<evidence type="ECO:0000313" key="3">
    <source>
        <dbReference type="Proteomes" id="UP000008810"/>
    </source>
</evidence>
<dbReference type="Gramene" id="PNT60689">
    <property type="protein sequence ID" value="PNT60689"/>
    <property type="gene ID" value="BRADI_5g03267v3"/>
</dbReference>
<dbReference type="EnsemblPlants" id="PNT60690">
    <property type="protein sequence ID" value="PNT60690"/>
    <property type="gene ID" value="BRADI_5g03267v3"/>
</dbReference>
<reference evidence="2" key="3">
    <citation type="submission" date="2018-08" db="UniProtKB">
        <authorList>
            <consortium name="EnsemblPlants"/>
        </authorList>
    </citation>
    <scope>IDENTIFICATION</scope>
    <source>
        <strain evidence="2">cv. Bd21</strain>
    </source>
</reference>
<dbReference type="Proteomes" id="UP000008810">
    <property type="component" value="Chromosome 5"/>
</dbReference>
<dbReference type="EMBL" id="CM000884">
    <property type="protein sequence ID" value="PNT60690.1"/>
    <property type="molecule type" value="Genomic_DNA"/>
</dbReference>
<keyword evidence="3" id="KW-1185">Reference proteome</keyword>
<organism evidence="1">
    <name type="scientific">Brachypodium distachyon</name>
    <name type="common">Purple false brome</name>
    <name type="synonym">Trachynia distachya</name>
    <dbReference type="NCBI Taxonomy" id="15368"/>
    <lineage>
        <taxon>Eukaryota</taxon>
        <taxon>Viridiplantae</taxon>
        <taxon>Streptophyta</taxon>
        <taxon>Embryophyta</taxon>
        <taxon>Tracheophyta</taxon>
        <taxon>Spermatophyta</taxon>
        <taxon>Magnoliopsida</taxon>
        <taxon>Liliopsida</taxon>
        <taxon>Poales</taxon>
        <taxon>Poaceae</taxon>
        <taxon>BOP clade</taxon>
        <taxon>Pooideae</taxon>
        <taxon>Stipodae</taxon>
        <taxon>Brachypodieae</taxon>
        <taxon>Brachypodium</taxon>
    </lineage>
</organism>
<evidence type="ECO:0000313" key="2">
    <source>
        <dbReference type="EnsemblPlants" id="PNT60689"/>
    </source>
</evidence>
<dbReference type="InParanoid" id="A0A2K2CF93"/>
<dbReference type="Gramene" id="PNT60690">
    <property type="protein sequence ID" value="PNT60690"/>
    <property type="gene ID" value="BRADI_5g03267v3"/>
</dbReference>
<proteinExistence type="predicted"/>
<reference evidence="1 2" key="1">
    <citation type="journal article" date="2010" name="Nature">
        <title>Genome sequencing and analysis of the model grass Brachypodium distachyon.</title>
        <authorList>
            <consortium name="International Brachypodium Initiative"/>
        </authorList>
    </citation>
    <scope>NUCLEOTIDE SEQUENCE [LARGE SCALE GENOMIC DNA]</scope>
    <source>
        <strain evidence="1 2">Bd21</strain>
    </source>
</reference>
<dbReference type="AlphaFoldDB" id="A0A2K2CF93"/>
<gene>
    <name evidence="1" type="ORF">BRADI_5g03267v3</name>
</gene>
<sequence>MQEQLITFLMSINFCKKYISGDTDLSPQSSFVQDFPFDTKFMLLLVGHHCFFDLESMGSIVESSVQYSWKLTDLIFYQQRGKPFNEYTIIIRCACLYNECISMCSVDTLAVYFILGMSSQ</sequence>
<name>A0A2K2CF93_BRADI</name>